<evidence type="ECO:0000313" key="4">
    <source>
        <dbReference type="EMBL" id="WFD47273.1"/>
    </source>
</evidence>
<evidence type="ECO:0000256" key="2">
    <source>
        <dbReference type="ARBA" id="ARBA00022170"/>
    </source>
</evidence>
<keyword evidence="5" id="KW-1185">Reference proteome</keyword>
<feature type="region of interest" description="Disordered" evidence="3">
    <location>
        <begin position="75"/>
        <end position="121"/>
    </location>
</feature>
<evidence type="ECO:0000256" key="1">
    <source>
        <dbReference type="ARBA" id="ARBA00005701"/>
    </source>
</evidence>
<sequence>MTRSMTALRFAHSAHRVCMPRNVMTPALARRTLMTTIVRRSDSDNPFQRAGPPPLPKEEQLEFERLVRENQNKSSFVTEDEEGNPVNMHPDALQGPGADFEGDTNPETGEIGGPKKDPLRWKSEWAFGGRTVDF</sequence>
<dbReference type="PANTHER" id="PTHR28524">
    <property type="entry name" value="SUCCINATE DEHYDROGENASE ASSEMBLY FACTOR 4, MITOCHONDRIAL"/>
    <property type="match status" value="1"/>
</dbReference>
<protein>
    <recommendedName>
        <fullName evidence="2">Succinate dehydrogenase assembly factor 4, mitochondrial</fullName>
    </recommendedName>
</protein>
<gene>
    <name evidence="4" type="ORF">GLX27_001924</name>
</gene>
<evidence type="ECO:0000256" key="3">
    <source>
        <dbReference type="SAM" id="MobiDB-lite"/>
    </source>
</evidence>
<dbReference type="EMBL" id="CP046235">
    <property type="protein sequence ID" value="WFD47273.1"/>
    <property type="molecule type" value="Genomic_DNA"/>
</dbReference>
<proteinExistence type="inferred from homology"/>
<dbReference type="Pfam" id="PF07896">
    <property type="entry name" value="DUF1674"/>
    <property type="match status" value="1"/>
</dbReference>
<dbReference type="InterPro" id="IPR012875">
    <property type="entry name" value="SDHF4"/>
</dbReference>
<evidence type="ECO:0000313" key="5">
    <source>
        <dbReference type="Proteomes" id="UP000818624"/>
    </source>
</evidence>
<name>A0ABY8ENZ6_MALFU</name>
<accession>A0ABY8ENZ6</accession>
<dbReference type="Proteomes" id="UP000818624">
    <property type="component" value="Chromosome 2"/>
</dbReference>
<comment type="similarity">
    <text evidence="1">Belongs to the SDHAF4 family.</text>
</comment>
<organism evidence="4 5">
    <name type="scientific">Malassezia furfur</name>
    <name type="common">Pityriasis versicolor infection agent</name>
    <name type="synonym">Pityrosporum furfur</name>
    <dbReference type="NCBI Taxonomy" id="55194"/>
    <lineage>
        <taxon>Eukaryota</taxon>
        <taxon>Fungi</taxon>
        <taxon>Dikarya</taxon>
        <taxon>Basidiomycota</taxon>
        <taxon>Ustilaginomycotina</taxon>
        <taxon>Malasseziomycetes</taxon>
        <taxon>Malasseziales</taxon>
        <taxon>Malasseziaceae</taxon>
        <taxon>Malassezia</taxon>
    </lineage>
</organism>
<reference evidence="4 5" key="1">
    <citation type="journal article" date="2020" name="Elife">
        <title>Loss of centromere function drives karyotype evolution in closely related Malassezia species.</title>
        <authorList>
            <person name="Sankaranarayanan S.R."/>
            <person name="Ianiri G."/>
            <person name="Coelho M.A."/>
            <person name="Reza M.H."/>
            <person name="Thimmappa B.C."/>
            <person name="Ganguly P."/>
            <person name="Vadnala R.N."/>
            <person name="Sun S."/>
            <person name="Siddharthan R."/>
            <person name="Tellgren-Roth C."/>
            <person name="Dawson T.L."/>
            <person name="Heitman J."/>
            <person name="Sanyal K."/>
        </authorList>
    </citation>
    <scope>NUCLEOTIDE SEQUENCE [LARGE SCALE GENOMIC DNA]</scope>
    <source>
        <strain evidence="4">CBS14141</strain>
    </source>
</reference>
<dbReference type="PANTHER" id="PTHR28524:SF3">
    <property type="entry name" value="SUCCINATE DEHYDROGENASE ASSEMBLY FACTOR 4, MITOCHONDRIAL"/>
    <property type="match status" value="1"/>
</dbReference>